<dbReference type="RefSeq" id="WP_073629761.1">
    <property type="nucleotide sequence ID" value="NZ_FRXO01000005.1"/>
</dbReference>
<evidence type="ECO:0000256" key="1">
    <source>
        <dbReference type="SAM" id="SignalP"/>
    </source>
</evidence>
<dbReference type="EMBL" id="FRXO01000005">
    <property type="protein sequence ID" value="SHO66200.1"/>
    <property type="molecule type" value="Genomic_DNA"/>
</dbReference>
<feature type="chain" id="PRO_5012839474" evidence="1">
    <location>
        <begin position="22"/>
        <end position="114"/>
    </location>
</feature>
<evidence type="ECO:0000313" key="2">
    <source>
        <dbReference type="EMBL" id="SHO66200.1"/>
    </source>
</evidence>
<gene>
    <name evidence="2" type="ORF">SAMN02745172_02855</name>
</gene>
<protein>
    <submittedName>
        <fullName evidence="2">Uncharacterized protein</fullName>
    </submittedName>
</protein>
<proteinExistence type="predicted"/>
<dbReference type="AlphaFoldDB" id="A0A1M7ZMS6"/>
<dbReference type="OrthoDB" id="7868802at2"/>
<feature type="signal peptide" evidence="1">
    <location>
        <begin position="1"/>
        <end position="21"/>
    </location>
</feature>
<name>A0A1M7ZMS6_9HYPH</name>
<organism evidence="2 3">
    <name type="scientific">Pseudoxanthobacter soli DSM 19599</name>
    <dbReference type="NCBI Taxonomy" id="1123029"/>
    <lineage>
        <taxon>Bacteria</taxon>
        <taxon>Pseudomonadati</taxon>
        <taxon>Pseudomonadota</taxon>
        <taxon>Alphaproteobacteria</taxon>
        <taxon>Hyphomicrobiales</taxon>
        <taxon>Segnochrobactraceae</taxon>
        <taxon>Pseudoxanthobacter</taxon>
    </lineage>
</organism>
<evidence type="ECO:0000313" key="3">
    <source>
        <dbReference type="Proteomes" id="UP000186406"/>
    </source>
</evidence>
<keyword evidence="3" id="KW-1185">Reference proteome</keyword>
<accession>A0A1M7ZMS6</accession>
<keyword evidence="1" id="KW-0732">Signal</keyword>
<reference evidence="2 3" key="1">
    <citation type="submission" date="2016-12" db="EMBL/GenBank/DDBJ databases">
        <authorList>
            <person name="Song W.-J."/>
            <person name="Kurnit D.M."/>
        </authorList>
    </citation>
    <scope>NUCLEOTIDE SEQUENCE [LARGE SCALE GENOMIC DNA]</scope>
    <source>
        <strain evidence="2 3">DSM 19599</strain>
    </source>
</reference>
<dbReference type="Proteomes" id="UP000186406">
    <property type="component" value="Unassembled WGS sequence"/>
</dbReference>
<sequence>MPVRKLWSRQVLAAAAAAVLAAGCQDGTAALNAAKSARIETLKDQFSCGEPDKLWIGRFTAKGGRGMHGGDEIACFKRQSDCEAWLAVASDGSGEIVERSCRPIAPPASPAPAA</sequence>
<dbReference type="PROSITE" id="PS51257">
    <property type="entry name" value="PROKAR_LIPOPROTEIN"/>
    <property type="match status" value="1"/>
</dbReference>